<evidence type="ECO:0000313" key="2">
    <source>
        <dbReference type="EMBL" id="CEG49688.1"/>
    </source>
</evidence>
<name>A0A0P1B7I8_PLAHL</name>
<dbReference type="GeneID" id="36402495"/>
<dbReference type="RefSeq" id="XP_024586057.1">
    <property type="nucleotide sequence ID" value="XM_024720905.1"/>
</dbReference>
<keyword evidence="3" id="KW-1185">Reference proteome</keyword>
<proteinExistence type="predicted"/>
<dbReference type="OrthoDB" id="147158at2759"/>
<dbReference type="EMBL" id="CCYD01003090">
    <property type="protein sequence ID" value="CEG49688.1"/>
    <property type="molecule type" value="Genomic_DNA"/>
</dbReference>
<evidence type="ECO:0000313" key="3">
    <source>
        <dbReference type="Proteomes" id="UP000054928"/>
    </source>
</evidence>
<dbReference type="AlphaFoldDB" id="A0A0P1B7I8"/>
<reference evidence="3" key="1">
    <citation type="submission" date="2014-09" db="EMBL/GenBank/DDBJ databases">
        <authorList>
            <person name="Sharma Rahul"/>
            <person name="Thines Marco"/>
        </authorList>
    </citation>
    <scope>NUCLEOTIDE SEQUENCE [LARGE SCALE GENOMIC DNA]</scope>
</reference>
<accession>A0A0P1B7I8</accession>
<evidence type="ECO:0000256" key="1">
    <source>
        <dbReference type="SAM" id="MobiDB-lite"/>
    </source>
</evidence>
<dbReference type="Proteomes" id="UP000054928">
    <property type="component" value="Unassembled WGS sequence"/>
</dbReference>
<dbReference type="OMA" id="MWENCKK"/>
<feature type="region of interest" description="Disordered" evidence="1">
    <location>
        <begin position="1"/>
        <end position="36"/>
    </location>
</feature>
<protein>
    <submittedName>
        <fullName evidence="2">Uncharacterized protein</fullName>
    </submittedName>
</protein>
<organism evidence="2 3">
    <name type="scientific">Plasmopara halstedii</name>
    <name type="common">Downy mildew of sunflower</name>
    <dbReference type="NCBI Taxonomy" id="4781"/>
    <lineage>
        <taxon>Eukaryota</taxon>
        <taxon>Sar</taxon>
        <taxon>Stramenopiles</taxon>
        <taxon>Oomycota</taxon>
        <taxon>Peronosporomycetes</taxon>
        <taxon>Peronosporales</taxon>
        <taxon>Peronosporaceae</taxon>
        <taxon>Plasmopara</taxon>
    </lineage>
</organism>
<sequence length="127" mass="14851">MGIHAQQDFLPRIHRSMPRATKSPRELSKRSNSRRLSHPVAIKLPEDVGALKQKILKSHPAKFMRFSLSHMRHVAVPPVLIPDLFNDHRAIRTLVSGKNVPLTMRMWKNSKRQVRHLDMIDEYVTYR</sequence>